<evidence type="ECO:0000256" key="1">
    <source>
        <dbReference type="SAM" id="MobiDB-lite"/>
    </source>
</evidence>
<gene>
    <name evidence="2" type="ORF">SARC_01416</name>
</gene>
<name>A0A0L0GBT7_9EUKA</name>
<accession>A0A0L0GBT7</accession>
<evidence type="ECO:0000313" key="3">
    <source>
        <dbReference type="Proteomes" id="UP000054560"/>
    </source>
</evidence>
<feature type="region of interest" description="Disordered" evidence="1">
    <location>
        <begin position="1"/>
        <end position="24"/>
    </location>
</feature>
<dbReference type="GeneID" id="25901920"/>
<evidence type="ECO:0000313" key="2">
    <source>
        <dbReference type="EMBL" id="KNC86460.1"/>
    </source>
</evidence>
<proteinExistence type="predicted"/>
<feature type="compositionally biased region" description="Polar residues" evidence="1">
    <location>
        <begin position="1"/>
        <end position="14"/>
    </location>
</feature>
<dbReference type="EMBL" id="KQ241651">
    <property type="protein sequence ID" value="KNC86460.1"/>
    <property type="molecule type" value="Genomic_DNA"/>
</dbReference>
<dbReference type="AlphaFoldDB" id="A0A0L0GBT7"/>
<dbReference type="RefSeq" id="XP_014160362.1">
    <property type="nucleotide sequence ID" value="XM_014304887.1"/>
</dbReference>
<sequence>MLFSTTNATGSRRGSSSSESKDVVDKDCSVKDDVLQPLVDKGCSVKDQPQPLFEYTNRHKTVRVYSSEVVKEYTGDDTVARCADHEYQVTHLFSNHAHVVKLKGPLMYNDVIGVSQIHFQNHGLELTDVMNLEILNVAHKVHVVADVVVRFRSTCIAISSMRLAVTLLSSFV</sequence>
<protein>
    <submittedName>
        <fullName evidence="2">Uncharacterized protein</fullName>
    </submittedName>
</protein>
<dbReference type="Proteomes" id="UP000054560">
    <property type="component" value="Unassembled WGS sequence"/>
</dbReference>
<keyword evidence="3" id="KW-1185">Reference proteome</keyword>
<reference evidence="2 3" key="1">
    <citation type="submission" date="2011-02" db="EMBL/GenBank/DDBJ databases">
        <title>The Genome Sequence of Sphaeroforma arctica JP610.</title>
        <authorList>
            <consortium name="The Broad Institute Genome Sequencing Platform"/>
            <person name="Russ C."/>
            <person name="Cuomo C."/>
            <person name="Young S.K."/>
            <person name="Zeng Q."/>
            <person name="Gargeya S."/>
            <person name="Alvarado L."/>
            <person name="Berlin A."/>
            <person name="Chapman S.B."/>
            <person name="Chen Z."/>
            <person name="Freedman E."/>
            <person name="Gellesch M."/>
            <person name="Goldberg J."/>
            <person name="Griggs A."/>
            <person name="Gujja S."/>
            <person name="Heilman E."/>
            <person name="Heiman D."/>
            <person name="Howarth C."/>
            <person name="Mehta T."/>
            <person name="Neiman D."/>
            <person name="Pearson M."/>
            <person name="Roberts A."/>
            <person name="Saif S."/>
            <person name="Shea T."/>
            <person name="Shenoy N."/>
            <person name="Sisk P."/>
            <person name="Stolte C."/>
            <person name="Sykes S."/>
            <person name="White J."/>
            <person name="Yandava C."/>
            <person name="Burger G."/>
            <person name="Gray M.W."/>
            <person name="Holland P.W.H."/>
            <person name="King N."/>
            <person name="Lang F.B.F."/>
            <person name="Roger A.J."/>
            <person name="Ruiz-Trillo I."/>
            <person name="Haas B."/>
            <person name="Nusbaum C."/>
            <person name="Birren B."/>
        </authorList>
    </citation>
    <scope>NUCLEOTIDE SEQUENCE [LARGE SCALE GENOMIC DNA]</scope>
    <source>
        <strain evidence="2 3">JP610</strain>
    </source>
</reference>
<organism evidence="2 3">
    <name type="scientific">Sphaeroforma arctica JP610</name>
    <dbReference type="NCBI Taxonomy" id="667725"/>
    <lineage>
        <taxon>Eukaryota</taxon>
        <taxon>Ichthyosporea</taxon>
        <taxon>Ichthyophonida</taxon>
        <taxon>Sphaeroforma</taxon>
    </lineage>
</organism>